<dbReference type="OrthoDB" id="8481083at2"/>
<keyword evidence="3" id="KW-1185">Reference proteome</keyword>
<dbReference type="InterPro" id="IPR041629">
    <property type="entry name" value="SCP_3"/>
</dbReference>
<dbReference type="RefSeq" id="WP_073383935.1">
    <property type="nucleotide sequence ID" value="NZ_FQZK01000030.1"/>
</dbReference>
<evidence type="ECO:0000259" key="1">
    <source>
        <dbReference type="Pfam" id="PF17844"/>
    </source>
</evidence>
<sequence>MPSTLTPALVRRVLSALADAGADIPADAGADGAVAALARTALARADSDPGAARPLVKLAVRASLALLADRAPGNSLEVRVPPFGAVQAIEGPRHTRGTPPGVVEASPDTWLRLAVGETPWGRAVEQGAVQASGTRSDLSGHLPLWPRVVPPASPGTKL</sequence>
<dbReference type="AlphaFoldDB" id="A0A1M6UVQ3"/>
<name>A0A1M6UVQ3_9ACTN</name>
<evidence type="ECO:0000313" key="2">
    <source>
        <dbReference type="EMBL" id="SHK73330.1"/>
    </source>
</evidence>
<dbReference type="Pfam" id="PF17844">
    <property type="entry name" value="SCP_3"/>
    <property type="match status" value="1"/>
</dbReference>
<proteinExistence type="predicted"/>
<dbReference type="STRING" id="758803.SAMN05421803_13023"/>
<dbReference type="Proteomes" id="UP000184452">
    <property type="component" value="Unassembled WGS sequence"/>
</dbReference>
<dbReference type="EMBL" id="FQZK01000030">
    <property type="protein sequence ID" value="SHK73330.1"/>
    <property type="molecule type" value="Genomic_DNA"/>
</dbReference>
<evidence type="ECO:0000313" key="3">
    <source>
        <dbReference type="Proteomes" id="UP000184452"/>
    </source>
</evidence>
<dbReference type="Gene3D" id="3.30.1050.40">
    <property type="match status" value="1"/>
</dbReference>
<organism evidence="2 3">
    <name type="scientific">Nocardiopsis flavescens</name>
    <dbReference type="NCBI Taxonomy" id="758803"/>
    <lineage>
        <taxon>Bacteria</taxon>
        <taxon>Bacillati</taxon>
        <taxon>Actinomycetota</taxon>
        <taxon>Actinomycetes</taxon>
        <taxon>Streptosporangiales</taxon>
        <taxon>Nocardiopsidaceae</taxon>
        <taxon>Nocardiopsis</taxon>
    </lineage>
</organism>
<feature type="domain" description="Bacterial SCP orthologue" evidence="1">
    <location>
        <begin position="53"/>
        <end position="144"/>
    </location>
</feature>
<gene>
    <name evidence="2" type="ORF">SAMN05421803_13023</name>
</gene>
<protein>
    <recommendedName>
        <fullName evidence="1">Bacterial SCP orthologue domain-containing protein</fullName>
    </recommendedName>
</protein>
<reference evidence="2 3" key="1">
    <citation type="submission" date="2016-11" db="EMBL/GenBank/DDBJ databases">
        <authorList>
            <person name="Jaros S."/>
            <person name="Januszkiewicz K."/>
            <person name="Wedrychowicz H."/>
        </authorList>
    </citation>
    <scope>NUCLEOTIDE SEQUENCE [LARGE SCALE GENOMIC DNA]</scope>
    <source>
        <strain evidence="2 3">CGMCC 4.5723</strain>
    </source>
</reference>
<accession>A0A1M6UVQ3</accession>